<dbReference type="Proteomes" id="UP000664628">
    <property type="component" value="Unassembled WGS sequence"/>
</dbReference>
<gene>
    <name evidence="1" type="ORF">J2I46_31200</name>
</gene>
<keyword evidence="2" id="KW-1185">Reference proteome</keyword>
<evidence type="ECO:0000313" key="2">
    <source>
        <dbReference type="Proteomes" id="UP000664628"/>
    </source>
</evidence>
<proteinExistence type="predicted"/>
<dbReference type="RefSeq" id="WP_207333034.1">
    <property type="nucleotide sequence ID" value="NZ_JAFMYW010000019.1"/>
</dbReference>
<comment type="caution">
    <text evidence="1">The sequence shown here is derived from an EMBL/GenBank/DDBJ whole genome shotgun (WGS) entry which is preliminary data.</text>
</comment>
<sequence>MDTTQVVEQPTDAGFSQRLNKAYKRVSPNLRALARRDFCQYHGVTDDSFRSKRTGQRGYVATEAECEWMEAYKPQINPA</sequence>
<accession>A0ABS3JST0</accession>
<dbReference type="EMBL" id="JAFMYW010000019">
    <property type="protein sequence ID" value="MBO0953082.1"/>
    <property type="molecule type" value="Genomic_DNA"/>
</dbReference>
<organism evidence="1 2">
    <name type="scientific">Fibrella forsythiae</name>
    <dbReference type="NCBI Taxonomy" id="2817061"/>
    <lineage>
        <taxon>Bacteria</taxon>
        <taxon>Pseudomonadati</taxon>
        <taxon>Bacteroidota</taxon>
        <taxon>Cytophagia</taxon>
        <taxon>Cytophagales</taxon>
        <taxon>Spirosomataceae</taxon>
        <taxon>Fibrella</taxon>
    </lineage>
</organism>
<reference evidence="1 2" key="1">
    <citation type="submission" date="2021-03" db="EMBL/GenBank/DDBJ databases">
        <title>Fibrella sp. HMF5405 genome sequencing and assembly.</title>
        <authorList>
            <person name="Kang H."/>
            <person name="Kim H."/>
            <person name="Bae S."/>
            <person name="Joh K."/>
        </authorList>
    </citation>
    <scope>NUCLEOTIDE SEQUENCE [LARGE SCALE GENOMIC DNA]</scope>
    <source>
        <strain evidence="1 2">HMF5405</strain>
    </source>
</reference>
<protein>
    <submittedName>
        <fullName evidence="1">Uncharacterized protein</fullName>
    </submittedName>
</protein>
<name>A0ABS3JST0_9BACT</name>
<evidence type="ECO:0000313" key="1">
    <source>
        <dbReference type="EMBL" id="MBO0953082.1"/>
    </source>
</evidence>